<sequence>MKNALLALALFAFVGSASATDGKDEKGKKAAKKEACSAEAKAHCGGAKASTASLGGVPACCAKKGASASAEKSTDTKAASAVKSL</sequence>
<evidence type="ECO:0000256" key="1">
    <source>
        <dbReference type="SAM" id="MobiDB-lite"/>
    </source>
</evidence>
<comment type="caution">
    <text evidence="3">The sequence shown here is derived from an EMBL/GenBank/DDBJ whole genome shotgun (WGS) entry which is preliminary data.</text>
</comment>
<evidence type="ECO:0000256" key="2">
    <source>
        <dbReference type="SAM" id="SignalP"/>
    </source>
</evidence>
<accession>A0A7L4ZU11</accession>
<dbReference type="AlphaFoldDB" id="A0A7L4ZU11"/>
<feature type="region of interest" description="Disordered" evidence="1">
    <location>
        <begin position="65"/>
        <end position="85"/>
    </location>
</feature>
<keyword evidence="4" id="KW-1185">Reference proteome</keyword>
<name>A0A7L4ZU11_9BACT</name>
<dbReference type="EMBL" id="VTWU01000008">
    <property type="protein sequence ID" value="KAA9325864.1"/>
    <property type="molecule type" value="Genomic_DNA"/>
</dbReference>
<proteinExistence type="predicted"/>
<evidence type="ECO:0000313" key="4">
    <source>
        <dbReference type="Proteomes" id="UP000326380"/>
    </source>
</evidence>
<evidence type="ECO:0000313" key="3">
    <source>
        <dbReference type="EMBL" id="KAA9325864.1"/>
    </source>
</evidence>
<dbReference type="RefSeq" id="WP_151080575.1">
    <property type="nucleotide sequence ID" value="NZ_CP047647.1"/>
</dbReference>
<organism evidence="3 4">
    <name type="scientific">Hymenobacter busanensis</name>
    <dbReference type="NCBI Taxonomy" id="2607656"/>
    <lineage>
        <taxon>Bacteria</taxon>
        <taxon>Pseudomonadati</taxon>
        <taxon>Bacteroidota</taxon>
        <taxon>Cytophagia</taxon>
        <taxon>Cytophagales</taxon>
        <taxon>Hymenobacteraceae</taxon>
        <taxon>Hymenobacter</taxon>
    </lineage>
</organism>
<feature type="chain" id="PRO_5043445091" evidence="2">
    <location>
        <begin position="20"/>
        <end position="85"/>
    </location>
</feature>
<reference evidence="3 4" key="1">
    <citation type="submission" date="2019-09" db="EMBL/GenBank/DDBJ databases">
        <title>Genome sequence of Hymenobacter sp. M3.</title>
        <authorList>
            <person name="Srinivasan S."/>
        </authorList>
    </citation>
    <scope>NUCLEOTIDE SEQUENCE [LARGE SCALE GENOMIC DNA]</scope>
    <source>
        <strain evidence="3 4">M3</strain>
    </source>
</reference>
<feature type="signal peptide" evidence="2">
    <location>
        <begin position="1"/>
        <end position="19"/>
    </location>
</feature>
<protein>
    <submittedName>
        <fullName evidence="3">Uncharacterized protein</fullName>
    </submittedName>
</protein>
<gene>
    <name evidence="3" type="ORF">F0P96_19050</name>
</gene>
<keyword evidence="2" id="KW-0732">Signal</keyword>
<dbReference type="Proteomes" id="UP000326380">
    <property type="component" value="Unassembled WGS sequence"/>
</dbReference>